<dbReference type="Proteomes" id="UP000319210">
    <property type="component" value="Unassembled WGS sequence"/>
</dbReference>
<dbReference type="AlphaFoldDB" id="A0A4Y3QXT8"/>
<protein>
    <submittedName>
        <fullName evidence="2">Uncharacterized protein</fullName>
    </submittedName>
</protein>
<dbReference type="EMBL" id="BJMM01000011">
    <property type="protein sequence ID" value="GEB50246.1"/>
    <property type="molecule type" value="Genomic_DNA"/>
</dbReference>
<reference evidence="2 3" key="1">
    <citation type="submission" date="2019-06" db="EMBL/GenBank/DDBJ databases">
        <title>Whole genome shotgun sequence of Streptomyces cacaoi subsp. cacaoi NBRC 12748.</title>
        <authorList>
            <person name="Hosoyama A."/>
            <person name="Uohara A."/>
            <person name="Ohji S."/>
            <person name="Ichikawa N."/>
        </authorList>
    </citation>
    <scope>NUCLEOTIDE SEQUENCE [LARGE SCALE GENOMIC DNA]</scope>
    <source>
        <strain evidence="2 3">NBRC 12748</strain>
    </source>
</reference>
<evidence type="ECO:0000313" key="3">
    <source>
        <dbReference type="Proteomes" id="UP000319210"/>
    </source>
</evidence>
<proteinExistence type="predicted"/>
<keyword evidence="3" id="KW-1185">Reference proteome</keyword>
<organism evidence="2 3">
    <name type="scientific">Streptomyces cacaoi</name>
    <dbReference type="NCBI Taxonomy" id="1898"/>
    <lineage>
        <taxon>Bacteria</taxon>
        <taxon>Bacillati</taxon>
        <taxon>Actinomycetota</taxon>
        <taxon>Actinomycetes</taxon>
        <taxon>Kitasatosporales</taxon>
        <taxon>Streptomycetaceae</taxon>
        <taxon>Streptomyces</taxon>
    </lineage>
</organism>
<evidence type="ECO:0000256" key="1">
    <source>
        <dbReference type="SAM" id="MobiDB-lite"/>
    </source>
</evidence>
<sequence length="69" mass="6939">MVKRRATPGTHTRGSAGRDLLVVFPLIADCDAAVSAASPMGRAPRPEEIPGPSGLPGTPGIPQVLGIPG</sequence>
<comment type="caution">
    <text evidence="2">The sequence shown here is derived from an EMBL/GenBank/DDBJ whole genome shotgun (WGS) entry which is preliminary data.</text>
</comment>
<accession>A0A4Y3QXT8</accession>
<name>A0A4Y3QXT8_STRCI</name>
<feature type="region of interest" description="Disordered" evidence="1">
    <location>
        <begin position="36"/>
        <end position="69"/>
    </location>
</feature>
<gene>
    <name evidence="2" type="ORF">SCA03_27970</name>
</gene>
<evidence type="ECO:0000313" key="2">
    <source>
        <dbReference type="EMBL" id="GEB50246.1"/>
    </source>
</evidence>